<comment type="caution">
    <text evidence="1">The sequence shown here is derived from an EMBL/GenBank/DDBJ whole genome shotgun (WGS) entry which is preliminary data.</text>
</comment>
<dbReference type="OrthoDB" id="5007551at2"/>
<evidence type="ECO:0000313" key="2">
    <source>
        <dbReference type="Proteomes" id="UP000319525"/>
    </source>
</evidence>
<organism evidence="1 2">
    <name type="scientific">Microbacterium testaceum</name>
    <name type="common">Aureobacterium testaceum</name>
    <name type="synonym">Brevibacterium testaceum</name>
    <dbReference type="NCBI Taxonomy" id="2033"/>
    <lineage>
        <taxon>Bacteria</taxon>
        <taxon>Bacillati</taxon>
        <taxon>Actinomycetota</taxon>
        <taxon>Actinomycetes</taxon>
        <taxon>Micrococcales</taxon>
        <taxon>Microbacteriaceae</taxon>
        <taxon>Microbacterium</taxon>
    </lineage>
</organism>
<reference evidence="1 2" key="1">
    <citation type="submission" date="2019-06" db="EMBL/GenBank/DDBJ databases">
        <title>Whole genome shotgun sequence of Microbacterium testaceum NBRC 12675.</title>
        <authorList>
            <person name="Hosoyama A."/>
            <person name="Uohara A."/>
            <person name="Ohji S."/>
            <person name="Ichikawa N."/>
        </authorList>
    </citation>
    <scope>NUCLEOTIDE SEQUENCE [LARGE SCALE GENOMIC DNA]</scope>
    <source>
        <strain evidence="1 2">NBRC 12675</strain>
    </source>
</reference>
<dbReference type="Proteomes" id="UP000319525">
    <property type="component" value="Unassembled WGS sequence"/>
</dbReference>
<name>A0A4Y3QHU5_MICTE</name>
<proteinExistence type="predicted"/>
<gene>
    <name evidence="1" type="ORF">MTE01_06760</name>
</gene>
<dbReference type="AlphaFoldDB" id="A0A4Y3QHU5"/>
<dbReference type="RefSeq" id="WP_103210536.1">
    <property type="nucleotide sequence ID" value="NZ_BJML01000001.1"/>
</dbReference>
<dbReference type="EMBL" id="BJML01000001">
    <property type="protein sequence ID" value="GEB44731.1"/>
    <property type="molecule type" value="Genomic_DNA"/>
</dbReference>
<protein>
    <submittedName>
        <fullName evidence="1">Uncharacterized protein</fullName>
    </submittedName>
</protein>
<evidence type="ECO:0000313" key="1">
    <source>
        <dbReference type="EMBL" id="GEB44731.1"/>
    </source>
</evidence>
<sequence length="152" mass="16142">MTSSPSPASDRSDLLGLTTVLAGSLPRTLGTPETPDTYQVDAVFSRRPLPEEVVAIHSAATQQALATAGYPSVTVRVSDRRLEIRNTTLEQLETGLATVLADQFALITSHIREEQATARKLVEDAAGAEGTRIDAVAARAGRIRFQRSGDAG</sequence>
<dbReference type="GeneID" id="57143380"/>
<accession>A0A4Y3QHU5</accession>